<dbReference type="InterPro" id="IPR037185">
    <property type="entry name" value="EmrE-like"/>
</dbReference>
<dbReference type="EMBL" id="CAUM01000143">
    <property type="protein sequence ID" value="CCV08180.1"/>
    <property type="molecule type" value="Genomic_DNA"/>
</dbReference>
<dbReference type="SUPFAM" id="SSF103481">
    <property type="entry name" value="Multidrug resistance efflux transporter EmrE"/>
    <property type="match status" value="1"/>
</dbReference>
<accession>M5EVZ2</accession>
<evidence type="ECO:0000313" key="3">
    <source>
        <dbReference type="Proteomes" id="UP000012062"/>
    </source>
</evidence>
<keyword evidence="1" id="KW-0812">Transmembrane</keyword>
<dbReference type="Proteomes" id="UP000012062">
    <property type="component" value="Unassembled WGS sequence"/>
</dbReference>
<evidence type="ECO:0000256" key="1">
    <source>
        <dbReference type="SAM" id="Phobius"/>
    </source>
</evidence>
<name>M5EVZ2_9HYPH</name>
<dbReference type="RefSeq" id="WP_008877056.1">
    <property type="nucleotide sequence ID" value="NZ_CAUM01000143.1"/>
</dbReference>
<sequence length="74" mass="7464">MSWLSRRFRPASHAAVIVSAESVFGALGAALFLDERISSVGMLGATIMLGAVLYLATSGGGTVRPAPENGATGA</sequence>
<proteinExistence type="predicted"/>
<comment type="caution">
    <text evidence="2">The sequence shown here is derived from an EMBL/GenBank/DDBJ whole genome shotgun (WGS) entry which is preliminary data.</text>
</comment>
<gene>
    <name evidence="2" type="ORF">MESS2_730076</name>
</gene>
<dbReference type="STRING" id="1297569.MESS2_730076"/>
<organism evidence="2 3">
    <name type="scientific">Mesorhizobium metallidurans STM 2683</name>
    <dbReference type="NCBI Taxonomy" id="1297569"/>
    <lineage>
        <taxon>Bacteria</taxon>
        <taxon>Pseudomonadati</taxon>
        <taxon>Pseudomonadota</taxon>
        <taxon>Alphaproteobacteria</taxon>
        <taxon>Hyphomicrobiales</taxon>
        <taxon>Phyllobacteriaceae</taxon>
        <taxon>Mesorhizobium</taxon>
    </lineage>
</organism>
<protein>
    <recommendedName>
        <fullName evidence="4">EamA domain-containing protein</fullName>
    </recommendedName>
</protein>
<keyword evidence="1" id="KW-1133">Transmembrane helix</keyword>
<keyword evidence="1" id="KW-0472">Membrane</keyword>
<dbReference type="AlphaFoldDB" id="M5EVZ2"/>
<evidence type="ECO:0008006" key="4">
    <source>
        <dbReference type="Google" id="ProtNLM"/>
    </source>
</evidence>
<feature type="transmembrane region" description="Helical" evidence="1">
    <location>
        <begin position="39"/>
        <end position="56"/>
    </location>
</feature>
<feature type="transmembrane region" description="Helical" evidence="1">
    <location>
        <begin position="12"/>
        <end position="33"/>
    </location>
</feature>
<reference evidence="2 3" key="1">
    <citation type="submission" date="2013-02" db="EMBL/GenBank/DDBJ databases">
        <authorList>
            <person name="Genoscope - CEA"/>
        </authorList>
    </citation>
    <scope>NUCLEOTIDE SEQUENCE [LARGE SCALE GENOMIC DNA]</scope>
    <source>
        <strain evidence="2 3">STM 2683</strain>
    </source>
</reference>
<keyword evidence="3" id="KW-1185">Reference proteome</keyword>
<evidence type="ECO:0000313" key="2">
    <source>
        <dbReference type="EMBL" id="CCV08180.1"/>
    </source>
</evidence>